<name>A0A177C522_9PLEO</name>
<reference evidence="5 6" key="1">
    <citation type="submission" date="2016-05" db="EMBL/GenBank/DDBJ databases">
        <title>Comparative analysis of secretome profiles of manganese(II)-oxidizing ascomycete fungi.</title>
        <authorList>
            <consortium name="DOE Joint Genome Institute"/>
            <person name="Zeiner C.A."/>
            <person name="Purvine S.O."/>
            <person name="Zink E.M."/>
            <person name="Wu S."/>
            <person name="Pasa-Tolic L."/>
            <person name="Chaput D.L."/>
            <person name="Haridas S."/>
            <person name="Grigoriev I.V."/>
            <person name="Santelli C.M."/>
            <person name="Hansel C.M."/>
        </authorList>
    </citation>
    <scope>NUCLEOTIDE SEQUENCE [LARGE SCALE GENOMIC DNA]</scope>
    <source>
        <strain evidence="5 6">AP3s5-JAC2a</strain>
    </source>
</reference>
<dbReference type="PANTHER" id="PTHR43712">
    <property type="entry name" value="PUTATIVE (AFU_ORTHOLOGUE AFUA_4G14580)-RELATED"/>
    <property type="match status" value="1"/>
</dbReference>
<dbReference type="SUPFAM" id="SSF53335">
    <property type="entry name" value="S-adenosyl-L-methionine-dependent methyltransferases"/>
    <property type="match status" value="1"/>
</dbReference>
<evidence type="ECO:0000313" key="6">
    <source>
        <dbReference type="Proteomes" id="UP000077069"/>
    </source>
</evidence>
<proteinExistence type="predicted"/>
<dbReference type="AlphaFoldDB" id="A0A177C522"/>
<accession>A0A177C522</accession>
<gene>
    <name evidence="5" type="ORF">CC84DRAFT_1208051</name>
</gene>
<keyword evidence="6" id="KW-1185">Reference proteome</keyword>
<keyword evidence="3" id="KW-0949">S-adenosyl-L-methionine</keyword>
<dbReference type="SUPFAM" id="SSF46785">
    <property type="entry name" value="Winged helix' DNA-binding domain"/>
    <property type="match status" value="1"/>
</dbReference>
<dbReference type="EMBL" id="KV441556">
    <property type="protein sequence ID" value="OAG01868.1"/>
    <property type="molecule type" value="Genomic_DNA"/>
</dbReference>
<keyword evidence="2 5" id="KW-0808">Transferase</keyword>
<dbReference type="InterPro" id="IPR001077">
    <property type="entry name" value="COMT_C"/>
</dbReference>
<dbReference type="InterPro" id="IPR036388">
    <property type="entry name" value="WH-like_DNA-bd_sf"/>
</dbReference>
<dbReference type="PROSITE" id="PS51683">
    <property type="entry name" value="SAM_OMT_II"/>
    <property type="match status" value="1"/>
</dbReference>
<evidence type="ECO:0000256" key="3">
    <source>
        <dbReference type="ARBA" id="ARBA00022691"/>
    </source>
</evidence>
<dbReference type="InterPro" id="IPR016461">
    <property type="entry name" value="COMT-like"/>
</dbReference>
<organism evidence="5 6">
    <name type="scientific">Paraphaeosphaeria sporulosa</name>
    <dbReference type="NCBI Taxonomy" id="1460663"/>
    <lineage>
        <taxon>Eukaryota</taxon>
        <taxon>Fungi</taxon>
        <taxon>Dikarya</taxon>
        <taxon>Ascomycota</taxon>
        <taxon>Pezizomycotina</taxon>
        <taxon>Dothideomycetes</taxon>
        <taxon>Pleosporomycetidae</taxon>
        <taxon>Pleosporales</taxon>
        <taxon>Massarineae</taxon>
        <taxon>Didymosphaeriaceae</taxon>
        <taxon>Paraphaeosphaeria</taxon>
    </lineage>
</organism>
<dbReference type="InParanoid" id="A0A177C522"/>
<dbReference type="GO" id="GO:0008171">
    <property type="term" value="F:O-methyltransferase activity"/>
    <property type="evidence" value="ECO:0007669"/>
    <property type="project" value="InterPro"/>
</dbReference>
<evidence type="ECO:0000256" key="1">
    <source>
        <dbReference type="ARBA" id="ARBA00022603"/>
    </source>
</evidence>
<dbReference type="InterPro" id="IPR036390">
    <property type="entry name" value="WH_DNA-bd_sf"/>
</dbReference>
<dbReference type="OrthoDB" id="2410195at2759"/>
<dbReference type="Pfam" id="PF00891">
    <property type="entry name" value="Methyltransf_2"/>
    <property type="match status" value="1"/>
</dbReference>
<dbReference type="GeneID" id="28765624"/>
<dbReference type="Proteomes" id="UP000077069">
    <property type="component" value="Unassembled WGS sequence"/>
</dbReference>
<protein>
    <submittedName>
        <fullName evidence="5">S-adenosyl-L-methionine-dependent methyltransferase</fullName>
    </submittedName>
</protein>
<evidence type="ECO:0000256" key="2">
    <source>
        <dbReference type="ARBA" id="ARBA00022679"/>
    </source>
</evidence>
<dbReference type="RefSeq" id="XP_018032233.1">
    <property type="nucleotide sequence ID" value="XM_018182138.1"/>
</dbReference>
<evidence type="ECO:0000259" key="4">
    <source>
        <dbReference type="Pfam" id="PF00891"/>
    </source>
</evidence>
<dbReference type="InterPro" id="IPR029063">
    <property type="entry name" value="SAM-dependent_MTases_sf"/>
</dbReference>
<dbReference type="GO" id="GO:0032259">
    <property type="term" value="P:methylation"/>
    <property type="evidence" value="ECO:0007669"/>
    <property type="project" value="UniProtKB-KW"/>
</dbReference>
<dbReference type="Gene3D" id="1.10.10.10">
    <property type="entry name" value="Winged helix-like DNA-binding domain superfamily/Winged helix DNA-binding domain"/>
    <property type="match status" value="1"/>
</dbReference>
<feature type="domain" description="O-methyltransferase C-terminal" evidence="4">
    <location>
        <begin position="236"/>
        <end position="379"/>
    </location>
</feature>
<keyword evidence="1 5" id="KW-0489">Methyltransferase</keyword>
<evidence type="ECO:0000313" key="5">
    <source>
        <dbReference type="EMBL" id="OAG01868.1"/>
    </source>
</evidence>
<dbReference type="PANTHER" id="PTHR43712:SF1">
    <property type="entry name" value="HYPOTHETICAL O-METHYLTRANSFERASE (EUROFUNG)-RELATED"/>
    <property type="match status" value="1"/>
</dbReference>
<dbReference type="Gene3D" id="3.40.50.150">
    <property type="entry name" value="Vaccinia Virus protein VP39"/>
    <property type="match status" value="1"/>
</dbReference>
<sequence length="400" mass="45275">MASNDINYEVLAHQIESILKDSETATAKLGNEATRRRLVEGARKLSVALETNRETLRRIGYAHLQLPFALVGVESKLFATLAAEPRPFNITEISEKTGIHLNLLKRLLRYYQATEVITQSDDDSYQANNITRALSNDDHANSLRWTRRITAHGALNLPDWLEKIEYKDPVGILPTAWSSTLNIEDKHPYAWLAVNPWALELAQAHMRVQRKGRPLFFDGLNFEERFAQNTDSETVLFVDVGGSTGPQSRELRKRFPNLKGRVILQDRPEVVAQAKEELKTMDIEAEVHDIFTPQTVRGARTYYLRNIFHAWGDPTCKQILVNAKEGLTEDSVLLIDEIVLPERDATAQGAQHDVEVMICVGGIERTKAHWENLLNSAGLQLREVINYDTEFEDSVIVVGL</sequence>